<dbReference type="EMBL" id="FNVT01000001">
    <property type="protein sequence ID" value="SEF95617.1"/>
    <property type="molecule type" value="Genomic_DNA"/>
</dbReference>
<proteinExistence type="predicted"/>
<dbReference type="RefSeq" id="WP_103954574.1">
    <property type="nucleotide sequence ID" value="NZ_FNVT01000001.1"/>
</dbReference>
<keyword evidence="1" id="KW-0175">Coiled coil</keyword>
<gene>
    <name evidence="2" type="ORF">SAMN05444920_1011108</name>
</gene>
<keyword evidence="3" id="KW-1185">Reference proteome</keyword>
<feature type="coiled-coil region" evidence="1">
    <location>
        <begin position="136"/>
        <end position="163"/>
    </location>
</feature>
<dbReference type="AlphaFoldDB" id="A0A1H5W9Y2"/>
<evidence type="ECO:0000313" key="3">
    <source>
        <dbReference type="Proteomes" id="UP000236732"/>
    </source>
</evidence>
<evidence type="ECO:0000256" key="1">
    <source>
        <dbReference type="SAM" id="Coils"/>
    </source>
</evidence>
<dbReference type="OrthoDB" id="3502641at2"/>
<organism evidence="2 3">
    <name type="scientific">Nonomuraea solani</name>
    <dbReference type="NCBI Taxonomy" id="1144553"/>
    <lineage>
        <taxon>Bacteria</taxon>
        <taxon>Bacillati</taxon>
        <taxon>Actinomycetota</taxon>
        <taxon>Actinomycetes</taxon>
        <taxon>Streptosporangiales</taxon>
        <taxon>Streptosporangiaceae</taxon>
        <taxon>Nonomuraea</taxon>
    </lineage>
</organism>
<evidence type="ECO:0000313" key="2">
    <source>
        <dbReference type="EMBL" id="SEF95617.1"/>
    </source>
</evidence>
<accession>A0A1H5W9Y2</accession>
<name>A0A1H5W9Y2_9ACTN</name>
<dbReference type="Proteomes" id="UP000236732">
    <property type="component" value="Unassembled WGS sequence"/>
</dbReference>
<sequence>MARSRRELSVLPGTAATRPPRTTADLLAELLRHVVDLVLDAGPDAERRLLAVQDLLTRQSDGPASCRRVGRRWRVEAAGRTAYVGQCVGMNHLAVLLANPHQEIPALELVRGFALPDRPAGQVVEDAQPVLDDLARRRYKQRLSELESEIDDFEAMNDAERAATARAERDWLLDELTAATGLAGRVRPFAGSAERARVAVSKAIRRALDRIAQADPVIGGELRTTVQTGMRCCYRPG</sequence>
<protein>
    <submittedName>
        <fullName evidence="2">Uncharacterized protein</fullName>
    </submittedName>
</protein>
<reference evidence="2 3" key="1">
    <citation type="submission" date="2016-10" db="EMBL/GenBank/DDBJ databases">
        <authorList>
            <person name="de Groot N.N."/>
        </authorList>
    </citation>
    <scope>NUCLEOTIDE SEQUENCE [LARGE SCALE GENOMIC DNA]</scope>
    <source>
        <strain evidence="2 3">CGMCC 4.7037</strain>
    </source>
</reference>